<dbReference type="PANTHER" id="PTHR37283">
    <property type="entry name" value="PH DOMAIN-CONTAINING PROTEIN YHR131C"/>
    <property type="match status" value="1"/>
</dbReference>
<accession>A0AAE0N298</accession>
<dbReference type="Pfam" id="PF15410">
    <property type="entry name" value="PH_9"/>
    <property type="match status" value="1"/>
</dbReference>
<organism evidence="3 4">
    <name type="scientific">Podospora didyma</name>
    <dbReference type="NCBI Taxonomy" id="330526"/>
    <lineage>
        <taxon>Eukaryota</taxon>
        <taxon>Fungi</taxon>
        <taxon>Dikarya</taxon>
        <taxon>Ascomycota</taxon>
        <taxon>Pezizomycotina</taxon>
        <taxon>Sordariomycetes</taxon>
        <taxon>Sordariomycetidae</taxon>
        <taxon>Sordariales</taxon>
        <taxon>Podosporaceae</taxon>
        <taxon>Podospora</taxon>
    </lineage>
</organism>
<dbReference type="AlphaFoldDB" id="A0AAE0N298"/>
<name>A0AAE0N298_9PEZI</name>
<reference evidence="3" key="1">
    <citation type="journal article" date="2023" name="Mol. Phylogenet. Evol.">
        <title>Genome-scale phylogeny and comparative genomics of the fungal order Sordariales.</title>
        <authorList>
            <person name="Hensen N."/>
            <person name="Bonometti L."/>
            <person name="Westerberg I."/>
            <person name="Brannstrom I.O."/>
            <person name="Guillou S."/>
            <person name="Cros-Aarteil S."/>
            <person name="Calhoun S."/>
            <person name="Haridas S."/>
            <person name="Kuo A."/>
            <person name="Mondo S."/>
            <person name="Pangilinan J."/>
            <person name="Riley R."/>
            <person name="LaButti K."/>
            <person name="Andreopoulos B."/>
            <person name="Lipzen A."/>
            <person name="Chen C."/>
            <person name="Yan M."/>
            <person name="Daum C."/>
            <person name="Ng V."/>
            <person name="Clum A."/>
            <person name="Steindorff A."/>
            <person name="Ohm R.A."/>
            <person name="Martin F."/>
            <person name="Silar P."/>
            <person name="Natvig D.O."/>
            <person name="Lalanne C."/>
            <person name="Gautier V."/>
            <person name="Ament-Velasquez S.L."/>
            <person name="Kruys A."/>
            <person name="Hutchinson M.I."/>
            <person name="Powell A.J."/>
            <person name="Barry K."/>
            <person name="Miller A.N."/>
            <person name="Grigoriev I.V."/>
            <person name="Debuchy R."/>
            <person name="Gladieux P."/>
            <person name="Hiltunen Thoren M."/>
            <person name="Johannesson H."/>
        </authorList>
    </citation>
    <scope>NUCLEOTIDE SEQUENCE</scope>
    <source>
        <strain evidence="3">CBS 232.78</strain>
    </source>
</reference>
<dbReference type="PANTHER" id="PTHR37283:SF1">
    <property type="entry name" value="PH DOMAIN-CONTAINING PROTEIN YHR131C"/>
    <property type="match status" value="1"/>
</dbReference>
<keyword evidence="4" id="KW-1185">Reference proteome</keyword>
<feature type="domain" description="Pleckstrin homology" evidence="2">
    <location>
        <begin position="86"/>
        <end position="202"/>
    </location>
</feature>
<dbReference type="InterPro" id="IPR011993">
    <property type="entry name" value="PH-like_dom_sf"/>
</dbReference>
<sequence>METSDAFSQYDVGGERPSVRRRMSMEEDMFYRELMTSRPAKPPSYESAMKAAVAAQRKALAAAAEGTSLDEPLDVLPQYSCDVHIEGVFMRKMEIEDTIKRAEYRNWQMVYVELHGTALNIYQVKKERAWWSAKDDGPDISPDNPPWVKKATLEKSYSLVHADAGIAADYKKRRYVIRMRAETDQFLLSCVELGTFVNWLERIFSAIDVALPIDERDFPRDQSIPRIQRIRWLRGQRPQPEDNGTGFQRLNERRGSVSLTVNGMENEGDGDGADMEPEPPITEEDGNPSLNALVARTEHPVVGRLSTTSYPNEHIDPDTGKWAPRHKWTVTHDQLYARLCYAVLLFKSPRKSNYIISKGKRWFVDWTTGRMVRVLPPAYGEVELINSWPAAIMPENRLI</sequence>
<dbReference type="SUPFAM" id="SSF50729">
    <property type="entry name" value="PH domain-like"/>
    <property type="match status" value="1"/>
</dbReference>
<evidence type="ECO:0000259" key="2">
    <source>
        <dbReference type="Pfam" id="PF15410"/>
    </source>
</evidence>
<protein>
    <recommendedName>
        <fullName evidence="2">Pleckstrin homology domain-containing protein</fullName>
    </recommendedName>
</protein>
<feature type="compositionally biased region" description="Acidic residues" evidence="1">
    <location>
        <begin position="266"/>
        <end position="280"/>
    </location>
</feature>
<dbReference type="Proteomes" id="UP001285441">
    <property type="component" value="Unassembled WGS sequence"/>
</dbReference>
<dbReference type="InterPro" id="IPR041681">
    <property type="entry name" value="PH_9"/>
</dbReference>
<evidence type="ECO:0000313" key="4">
    <source>
        <dbReference type="Proteomes" id="UP001285441"/>
    </source>
</evidence>
<comment type="caution">
    <text evidence="3">The sequence shown here is derived from an EMBL/GenBank/DDBJ whole genome shotgun (WGS) entry which is preliminary data.</text>
</comment>
<proteinExistence type="predicted"/>
<reference evidence="3" key="2">
    <citation type="submission" date="2023-06" db="EMBL/GenBank/DDBJ databases">
        <authorList>
            <consortium name="Lawrence Berkeley National Laboratory"/>
            <person name="Haridas S."/>
            <person name="Hensen N."/>
            <person name="Bonometti L."/>
            <person name="Westerberg I."/>
            <person name="Brannstrom I.O."/>
            <person name="Guillou S."/>
            <person name="Cros-Aarteil S."/>
            <person name="Calhoun S."/>
            <person name="Kuo A."/>
            <person name="Mondo S."/>
            <person name="Pangilinan J."/>
            <person name="Riley R."/>
            <person name="LaButti K."/>
            <person name="Andreopoulos B."/>
            <person name="Lipzen A."/>
            <person name="Chen C."/>
            <person name="Yanf M."/>
            <person name="Daum C."/>
            <person name="Ng V."/>
            <person name="Clum A."/>
            <person name="Steindorff A."/>
            <person name="Ohm R."/>
            <person name="Martin F."/>
            <person name="Silar P."/>
            <person name="Natvig D."/>
            <person name="Lalanne C."/>
            <person name="Gautier V."/>
            <person name="Ament-velasquez S.L."/>
            <person name="Kruys A."/>
            <person name="Hutchinson M.I."/>
            <person name="Powell A.J."/>
            <person name="Barry K."/>
            <person name="Miller A.N."/>
            <person name="Grigoriev I.V."/>
            <person name="Debuchy R."/>
            <person name="Gladieux P."/>
            <person name="Thoren M.H."/>
            <person name="Johannesson H."/>
        </authorList>
    </citation>
    <scope>NUCLEOTIDE SEQUENCE</scope>
    <source>
        <strain evidence="3">CBS 232.78</strain>
    </source>
</reference>
<gene>
    <name evidence="3" type="ORF">B0H63DRAFT_68221</name>
</gene>
<dbReference type="Gene3D" id="2.30.29.30">
    <property type="entry name" value="Pleckstrin-homology domain (PH domain)/Phosphotyrosine-binding domain (PTB)"/>
    <property type="match status" value="1"/>
</dbReference>
<evidence type="ECO:0000313" key="3">
    <source>
        <dbReference type="EMBL" id="KAK3368067.1"/>
    </source>
</evidence>
<evidence type="ECO:0000256" key="1">
    <source>
        <dbReference type="SAM" id="MobiDB-lite"/>
    </source>
</evidence>
<feature type="region of interest" description="Disordered" evidence="1">
    <location>
        <begin position="258"/>
        <end position="280"/>
    </location>
</feature>
<dbReference type="EMBL" id="JAULSW010000010">
    <property type="protein sequence ID" value="KAK3368067.1"/>
    <property type="molecule type" value="Genomic_DNA"/>
</dbReference>